<evidence type="ECO:0000313" key="3">
    <source>
        <dbReference type="EMBL" id="MFC3958904.1"/>
    </source>
</evidence>
<dbReference type="AlphaFoldDB" id="A0ABD5NQR1"/>
<dbReference type="RefSeq" id="WP_256532737.1">
    <property type="nucleotide sequence ID" value="NZ_CP101824.1"/>
</dbReference>
<keyword evidence="4" id="KW-1185">Reference proteome</keyword>
<dbReference type="Proteomes" id="UP001595846">
    <property type="component" value="Unassembled WGS sequence"/>
</dbReference>
<evidence type="ECO:0000313" key="4">
    <source>
        <dbReference type="Proteomes" id="UP001595846"/>
    </source>
</evidence>
<dbReference type="Pfam" id="PF22751">
    <property type="entry name" value="DUF488-N3a"/>
    <property type="match status" value="1"/>
</dbReference>
<sequence length="177" mass="20135">MSVRTTYFGGLSQFEPDDDAEVIGVVRRPKPFLDRLIDRNVPALGPPANLLHAYKTVEASAEDDGAPFPSHVAWQTVDFERRYLSYVRSYPGPCTLVEELRAVATERDLWLVCWEKDCRWCHRRLLAKEIVAELEDVEIVHHPDPTTINPCNADRTTEEERESPRNAVLSAFPSTEA</sequence>
<dbReference type="EMBL" id="JBHSAQ010000009">
    <property type="protein sequence ID" value="MFC3958904.1"/>
    <property type="molecule type" value="Genomic_DNA"/>
</dbReference>
<proteinExistence type="predicted"/>
<organism evidence="3 4">
    <name type="scientific">Halovivax cerinus</name>
    <dbReference type="NCBI Taxonomy" id="1487865"/>
    <lineage>
        <taxon>Archaea</taxon>
        <taxon>Methanobacteriati</taxon>
        <taxon>Methanobacteriota</taxon>
        <taxon>Stenosarchaea group</taxon>
        <taxon>Halobacteria</taxon>
        <taxon>Halobacteriales</taxon>
        <taxon>Natrialbaceae</taxon>
        <taxon>Halovivax</taxon>
    </lineage>
</organism>
<feature type="compositionally biased region" description="Basic and acidic residues" evidence="1">
    <location>
        <begin position="155"/>
        <end position="164"/>
    </location>
</feature>
<evidence type="ECO:0000256" key="1">
    <source>
        <dbReference type="SAM" id="MobiDB-lite"/>
    </source>
</evidence>
<accession>A0ABD5NQR1</accession>
<name>A0ABD5NQR1_9EURY</name>
<feature type="region of interest" description="Disordered" evidence="1">
    <location>
        <begin position="145"/>
        <end position="177"/>
    </location>
</feature>
<comment type="caution">
    <text evidence="3">The sequence shown here is derived from an EMBL/GenBank/DDBJ whole genome shotgun (WGS) entry which is preliminary data.</text>
</comment>
<dbReference type="GeneID" id="73901842"/>
<gene>
    <name evidence="3" type="ORF">ACFOUR_11080</name>
</gene>
<evidence type="ECO:0000259" key="2">
    <source>
        <dbReference type="Pfam" id="PF22751"/>
    </source>
</evidence>
<reference evidence="3 4" key="1">
    <citation type="journal article" date="2019" name="Int. J. Syst. Evol. Microbiol.">
        <title>The Global Catalogue of Microorganisms (GCM) 10K type strain sequencing project: providing services to taxonomists for standard genome sequencing and annotation.</title>
        <authorList>
            <consortium name="The Broad Institute Genomics Platform"/>
            <consortium name="The Broad Institute Genome Sequencing Center for Infectious Disease"/>
            <person name="Wu L."/>
            <person name="Ma J."/>
        </authorList>
    </citation>
    <scope>NUCLEOTIDE SEQUENCE [LARGE SCALE GENOMIC DNA]</scope>
    <source>
        <strain evidence="3 4">IBRC-M 10256</strain>
    </source>
</reference>
<dbReference type="InterPro" id="IPR054495">
    <property type="entry name" value="DUF488-N3a"/>
</dbReference>
<feature type="domain" description="DUF488" evidence="2">
    <location>
        <begin position="17"/>
        <end position="130"/>
    </location>
</feature>
<protein>
    <submittedName>
        <fullName evidence="3">DUF488 family protein</fullName>
    </submittedName>
</protein>